<dbReference type="Proteomes" id="UP000275408">
    <property type="component" value="Unassembled WGS sequence"/>
</dbReference>
<keyword evidence="6" id="KW-0862">Zinc</keyword>
<dbReference type="GO" id="GO:0008270">
    <property type="term" value="F:zinc ion binding"/>
    <property type="evidence" value="ECO:0007669"/>
    <property type="project" value="UniProtKB-KW"/>
</dbReference>
<dbReference type="GO" id="GO:0005794">
    <property type="term" value="C:Golgi apparatus"/>
    <property type="evidence" value="ECO:0007669"/>
    <property type="project" value="TreeGrafter"/>
</dbReference>
<keyword evidence="14" id="KW-1185">Reference proteome</keyword>
<evidence type="ECO:0000313" key="14">
    <source>
        <dbReference type="Proteomes" id="UP000275408"/>
    </source>
</evidence>
<evidence type="ECO:0000256" key="10">
    <source>
        <dbReference type="SAM" id="Phobius"/>
    </source>
</evidence>
<keyword evidence="5" id="KW-0863">Zinc-finger</keyword>
<proteinExistence type="inferred from homology"/>
<evidence type="ECO:0000256" key="9">
    <source>
        <dbReference type="SAM" id="MobiDB-lite"/>
    </source>
</evidence>
<dbReference type="PANTHER" id="PTHR12981:SF0">
    <property type="entry name" value="ZINC FINGER PROTEIN-LIKE 1"/>
    <property type="match status" value="1"/>
</dbReference>
<keyword evidence="4" id="KW-0479">Metal-binding</keyword>
<protein>
    <recommendedName>
        <fullName evidence="15">Zinc finger protein-like 1 homolog</fullName>
    </recommendedName>
</protein>
<evidence type="ECO:0000256" key="4">
    <source>
        <dbReference type="ARBA" id="ARBA00022723"/>
    </source>
</evidence>
<comment type="caution">
    <text evidence="13">The sequence shown here is derived from an EMBL/GenBank/DDBJ whole genome shotgun (WGS) entry which is preliminary data.</text>
</comment>
<evidence type="ECO:0000256" key="6">
    <source>
        <dbReference type="ARBA" id="ARBA00022833"/>
    </source>
</evidence>
<evidence type="ECO:0000256" key="7">
    <source>
        <dbReference type="ARBA" id="ARBA00022989"/>
    </source>
</evidence>
<evidence type="ECO:0000256" key="8">
    <source>
        <dbReference type="ARBA" id="ARBA00023136"/>
    </source>
</evidence>
<dbReference type="InterPro" id="IPR039043">
    <property type="entry name" value="ZFPL1"/>
</dbReference>
<evidence type="ECO:0000259" key="12">
    <source>
        <dbReference type="Pfam" id="PF25998"/>
    </source>
</evidence>
<feature type="compositionally biased region" description="Polar residues" evidence="9">
    <location>
        <begin position="189"/>
        <end position="209"/>
    </location>
</feature>
<comment type="similarity">
    <text evidence="2">Belongs to the ZFPL1 family.</text>
</comment>
<name>A0A3M6UTY3_POCDA</name>
<evidence type="ECO:0000313" key="13">
    <source>
        <dbReference type="EMBL" id="RMX57136.1"/>
    </source>
</evidence>
<keyword evidence="7 10" id="KW-1133">Transmembrane helix</keyword>
<keyword evidence="8 10" id="KW-0472">Membrane</keyword>
<sequence length="352" mass="39322">MGLCKCPKKKVTTQFCFEHRVNVCEHCLVSSHPRCIVKSYLHWLQDSDYNPVCTLCNGSLAEGDVVRLICFVFQSTHFSLDVFHWACLNSYAASLPTNTAPAGYSCPNCKSTVFPPENQISPVADQLRQMLATAPWAHVGLGLPVVPSTSSTSTTASESIVSRHEADIVAQMSDSQRMAPTHEKKDHTLNSTSHTASQSPPYTTPLSTKTELRSTRDHHVVDVRQQNTMVPPPQQSYAHGDKPSTVSRKIFNTKEPVDSIPYDHDENKYQRRGAIDWFTRWFWSRRPKKPGPEDPNASLKRTTVLLILFVLAFTTVVVLFTRVGRGMADKDPFLDPMANPNIRVQGGRIKSA</sequence>
<organism evidence="13 14">
    <name type="scientific">Pocillopora damicornis</name>
    <name type="common">Cauliflower coral</name>
    <name type="synonym">Millepora damicornis</name>
    <dbReference type="NCBI Taxonomy" id="46731"/>
    <lineage>
        <taxon>Eukaryota</taxon>
        <taxon>Metazoa</taxon>
        <taxon>Cnidaria</taxon>
        <taxon>Anthozoa</taxon>
        <taxon>Hexacorallia</taxon>
        <taxon>Scleractinia</taxon>
        <taxon>Astrocoeniina</taxon>
        <taxon>Pocilloporidae</taxon>
        <taxon>Pocillopora</taxon>
    </lineage>
</organism>
<dbReference type="Pfam" id="PF25993">
    <property type="entry name" value="zf-B_box_ZFPL1"/>
    <property type="match status" value="1"/>
</dbReference>
<dbReference type="PANTHER" id="PTHR12981">
    <property type="entry name" value="ZINC FINGER PROTEIN-LIKE 1"/>
    <property type="match status" value="1"/>
</dbReference>
<dbReference type="EMBL" id="RCHS01000738">
    <property type="protein sequence ID" value="RMX57136.1"/>
    <property type="molecule type" value="Genomic_DNA"/>
</dbReference>
<feature type="domain" description="ZFPL1-like U-box" evidence="12">
    <location>
        <begin position="53"/>
        <end position="118"/>
    </location>
</feature>
<evidence type="ECO:0000256" key="3">
    <source>
        <dbReference type="ARBA" id="ARBA00022692"/>
    </source>
</evidence>
<dbReference type="Pfam" id="PF25998">
    <property type="entry name" value="U-box_ZFPL1"/>
    <property type="match status" value="1"/>
</dbReference>
<reference evidence="13 14" key="1">
    <citation type="journal article" date="2018" name="Sci. Rep.">
        <title>Comparative analysis of the Pocillopora damicornis genome highlights role of immune system in coral evolution.</title>
        <authorList>
            <person name="Cunning R."/>
            <person name="Bay R.A."/>
            <person name="Gillette P."/>
            <person name="Baker A.C."/>
            <person name="Traylor-Knowles N."/>
        </authorList>
    </citation>
    <scope>NUCLEOTIDE SEQUENCE [LARGE SCALE GENOMIC DNA]</scope>
    <source>
        <strain evidence="13">RSMAS</strain>
        <tissue evidence="13">Whole animal</tissue>
    </source>
</reference>
<dbReference type="AlphaFoldDB" id="A0A3M6UTY3"/>
<keyword evidence="3 10" id="KW-0812">Transmembrane</keyword>
<feature type="region of interest" description="Disordered" evidence="9">
    <location>
        <begin position="174"/>
        <end position="214"/>
    </location>
</feature>
<evidence type="ECO:0000256" key="2">
    <source>
        <dbReference type="ARBA" id="ARBA00005561"/>
    </source>
</evidence>
<gene>
    <name evidence="13" type="ORF">pdam_00023164</name>
</gene>
<dbReference type="OrthoDB" id="1916590at2759"/>
<evidence type="ECO:0008006" key="15">
    <source>
        <dbReference type="Google" id="ProtNLM"/>
    </source>
</evidence>
<dbReference type="GO" id="GO:0016020">
    <property type="term" value="C:membrane"/>
    <property type="evidence" value="ECO:0007669"/>
    <property type="project" value="UniProtKB-SubCell"/>
</dbReference>
<dbReference type="InterPro" id="IPR058731">
    <property type="entry name" value="Znf-B_box_ZFPL1-like"/>
</dbReference>
<accession>A0A3M6UTY3</accession>
<feature type="transmembrane region" description="Helical" evidence="10">
    <location>
        <begin position="302"/>
        <end position="320"/>
    </location>
</feature>
<dbReference type="CDD" id="cd16487">
    <property type="entry name" value="mRING-H2-C3DHC3_ZFPL1"/>
    <property type="match status" value="1"/>
</dbReference>
<dbReference type="STRING" id="46731.A0A3M6UTY3"/>
<evidence type="ECO:0000259" key="11">
    <source>
        <dbReference type="Pfam" id="PF25993"/>
    </source>
</evidence>
<comment type="subcellular location">
    <subcellularLocation>
        <location evidence="1">Membrane</location>
        <topology evidence="1">Single-pass membrane protein</topology>
    </subcellularLocation>
</comment>
<evidence type="ECO:0000256" key="5">
    <source>
        <dbReference type="ARBA" id="ARBA00022771"/>
    </source>
</evidence>
<feature type="domain" description="ZFPL1-like B-box zinc-binding" evidence="11">
    <location>
        <begin position="1"/>
        <end position="46"/>
    </location>
</feature>
<dbReference type="InterPro" id="IPR058730">
    <property type="entry name" value="U-box_ZFPL1-like"/>
</dbReference>
<evidence type="ECO:0000256" key="1">
    <source>
        <dbReference type="ARBA" id="ARBA00004167"/>
    </source>
</evidence>